<dbReference type="Proteomes" id="UP000051861">
    <property type="component" value="Unassembled WGS sequence"/>
</dbReference>
<evidence type="ECO:0000313" key="1">
    <source>
        <dbReference type="EMBL" id="KPJ69012.1"/>
    </source>
</evidence>
<protein>
    <recommendedName>
        <fullName evidence="3">AsmA domain-containing protein</fullName>
    </recommendedName>
</protein>
<dbReference type="AlphaFoldDB" id="A0A0S7Y341"/>
<sequence length="186" mass="21692">MRKAWILLGLLFITLFASAFSLREWRESIYQQIRAETIKEIEKTFKKEIRIGRAEGIIVGQIVFKDVVFPDFAQAKNVYVNYNLATFAYKRDIVPAITRIMIEDGEFEIKRDKSAQLNVLNLLPPEEPGGPPPPPFQAKLVFKNCRVNYQDQLGFRKDPKTFFQEFDDIDGEISFQRKDKLYFSLS</sequence>
<comment type="caution">
    <text evidence="1">The sequence shown here is derived from an EMBL/GenBank/DDBJ whole genome shotgun (WGS) entry which is preliminary data.</text>
</comment>
<proteinExistence type="predicted"/>
<organism evidence="1 2">
    <name type="scientific">candidate division WOR-1 bacterium DG_54_3</name>
    <dbReference type="NCBI Taxonomy" id="1703775"/>
    <lineage>
        <taxon>Bacteria</taxon>
        <taxon>Bacillati</taxon>
        <taxon>Saganbacteria</taxon>
    </lineage>
</organism>
<name>A0A0S7Y341_UNCSA</name>
<accession>A0A0S7Y341</accession>
<gene>
    <name evidence="1" type="ORF">AMJ44_04920</name>
</gene>
<dbReference type="EMBL" id="LIZX01000034">
    <property type="protein sequence ID" value="KPJ69012.1"/>
    <property type="molecule type" value="Genomic_DNA"/>
</dbReference>
<evidence type="ECO:0000313" key="2">
    <source>
        <dbReference type="Proteomes" id="UP000051861"/>
    </source>
</evidence>
<feature type="non-terminal residue" evidence="1">
    <location>
        <position position="186"/>
    </location>
</feature>
<evidence type="ECO:0008006" key="3">
    <source>
        <dbReference type="Google" id="ProtNLM"/>
    </source>
</evidence>
<reference evidence="1 2" key="1">
    <citation type="journal article" date="2015" name="Microbiome">
        <title>Genomic resolution of linkages in carbon, nitrogen, and sulfur cycling among widespread estuary sediment bacteria.</title>
        <authorList>
            <person name="Baker B.J."/>
            <person name="Lazar C.S."/>
            <person name="Teske A.P."/>
            <person name="Dick G.J."/>
        </authorList>
    </citation>
    <scope>NUCLEOTIDE SEQUENCE [LARGE SCALE GENOMIC DNA]</scope>
    <source>
        <strain evidence="1">DG_54_3</strain>
    </source>
</reference>